<keyword evidence="4 8" id="KW-1133">Transmembrane helix</keyword>
<evidence type="ECO:0000256" key="6">
    <source>
        <dbReference type="ARBA" id="ARBA00023136"/>
    </source>
</evidence>
<reference evidence="9" key="2">
    <citation type="submission" date="2020-09" db="EMBL/GenBank/DDBJ databases">
        <authorList>
            <person name="Sun Q."/>
            <person name="Ohkuma M."/>
        </authorList>
    </citation>
    <scope>NUCLEOTIDE SEQUENCE</scope>
    <source>
        <strain evidence="9">JCM 13919</strain>
    </source>
</reference>
<keyword evidence="2" id="KW-0813">Transport</keyword>
<dbReference type="Proteomes" id="UP000630149">
    <property type="component" value="Unassembled WGS sequence"/>
</dbReference>
<feature type="transmembrane region" description="Helical" evidence="8">
    <location>
        <begin position="262"/>
        <end position="279"/>
    </location>
</feature>
<dbReference type="CDD" id="cd01031">
    <property type="entry name" value="EriC"/>
    <property type="match status" value="1"/>
</dbReference>
<organism evidence="9 10">
    <name type="scientific">Legionella impletisoli</name>
    <dbReference type="NCBI Taxonomy" id="343510"/>
    <lineage>
        <taxon>Bacteria</taxon>
        <taxon>Pseudomonadati</taxon>
        <taxon>Pseudomonadota</taxon>
        <taxon>Gammaproteobacteria</taxon>
        <taxon>Legionellales</taxon>
        <taxon>Legionellaceae</taxon>
        <taxon>Legionella</taxon>
    </lineage>
</organism>
<evidence type="ECO:0000256" key="1">
    <source>
        <dbReference type="ARBA" id="ARBA00004141"/>
    </source>
</evidence>
<evidence type="ECO:0000256" key="2">
    <source>
        <dbReference type="ARBA" id="ARBA00022448"/>
    </source>
</evidence>
<dbReference type="Pfam" id="PF00654">
    <property type="entry name" value="Voltage_CLC"/>
    <property type="match status" value="1"/>
</dbReference>
<keyword evidence="10" id="KW-1185">Reference proteome</keyword>
<feature type="transmembrane region" description="Helical" evidence="8">
    <location>
        <begin position="225"/>
        <end position="250"/>
    </location>
</feature>
<protein>
    <submittedName>
        <fullName evidence="9">ClC family H(+)/Cl(-) exchange transporter</fullName>
    </submittedName>
</protein>
<dbReference type="PANTHER" id="PTHR45711">
    <property type="entry name" value="CHLORIDE CHANNEL PROTEIN"/>
    <property type="match status" value="1"/>
</dbReference>
<dbReference type="InterPro" id="IPR001807">
    <property type="entry name" value="ClC"/>
</dbReference>
<keyword evidence="6 8" id="KW-0472">Membrane</keyword>
<comment type="caution">
    <text evidence="9">The sequence shown here is derived from an EMBL/GenBank/DDBJ whole genome shotgun (WGS) entry which is preliminary data.</text>
</comment>
<feature type="transmembrane region" description="Helical" evidence="8">
    <location>
        <begin position="149"/>
        <end position="173"/>
    </location>
</feature>
<evidence type="ECO:0000256" key="3">
    <source>
        <dbReference type="ARBA" id="ARBA00022692"/>
    </source>
</evidence>
<dbReference type="PROSITE" id="PS51257">
    <property type="entry name" value="PROKAR_LIPOPROTEIN"/>
    <property type="match status" value="1"/>
</dbReference>
<reference evidence="9" key="1">
    <citation type="journal article" date="2014" name="Int. J. Syst. Evol. Microbiol.">
        <title>Complete genome sequence of Corynebacterium casei LMG S-19264T (=DSM 44701T), isolated from a smear-ripened cheese.</title>
        <authorList>
            <consortium name="US DOE Joint Genome Institute (JGI-PGF)"/>
            <person name="Walter F."/>
            <person name="Albersmeier A."/>
            <person name="Kalinowski J."/>
            <person name="Ruckert C."/>
        </authorList>
    </citation>
    <scope>NUCLEOTIDE SEQUENCE</scope>
    <source>
        <strain evidence="9">JCM 13919</strain>
    </source>
</reference>
<feature type="transmembrane region" description="Helical" evidence="8">
    <location>
        <begin position="53"/>
        <end position="74"/>
    </location>
</feature>
<proteinExistence type="predicted"/>
<name>A0A917JNM7_9GAMM</name>
<feature type="transmembrane region" description="Helical" evidence="8">
    <location>
        <begin position="185"/>
        <end position="205"/>
    </location>
</feature>
<keyword evidence="3 8" id="KW-0812">Transmembrane</keyword>
<dbReference type="AlphaFoldDB" id="A0A917JNM7"/>
<dbReference type="PANTHER" id="PTHR45711:SF6">
    <property type="entry name" value="CHLORIDE CHANNEL PROTEIN"/>
    <property type="match status" value="1"/>
</dbReference>
<dbReference type="PRINTS" id="PR00762">
    <property type="entry name" value="CLCHANNEL"/>
</dbReference>
<dbReference type="Gene3D" id="1.10.3080.10">
    <property type="entry name" value="Clc chloride channel"/>
    <property type="match status" value="1"/>
</dbReference>
<dbReference type="EMBL" id="BMOB01000001">
    <property type="protein sequence ID" value="GGI75601.1"/>
    <property type="molecule type" value="Genomic_DNA"/>
</dbReference>
<feature type="transmembrane region" description="Helical" evidence="8">
    <location>
        <begin position="299"/>
        <end position="318"/>
    </location>
</feature>
<dbReference type="SUPFAM" id="SSF81340">
    <property type="entry name" value="Clc chloride channel"/>
    <property type="match status" value="1"/>
</dbReference>
<dbReference type="RefSeq" id="WP_131775301.1">
    <property type="nucleotide sequence ID" value="NZ_BMOB01000001.1"/>
</dbReference>
<feature type="transmembrane region" description="Helical" evidence="8">
    <location>
        <begin position="7"/>
        <end position="33"/>
    </location>
</feature>
<comment type="subcellular location">
    <subcellularLocation>
        <location evidence="1">Membrane</location>
        <topology evidence="1">Multi-pass membrane protein</topology>
    </subcellularLocation>
</comment>
<sequence>MRDKILILYALSILLGILTGCVGSLLQLSITWLGKLLTGWFSFAKSHDWPVEIISALTTMVMVFISWSLVKWVASEASGSGVQEIEGTLLHERPIFWRRLLPVKFLGGVLSIASKMVLGREGPTIQIGGNLGEMLGEWFSLPRKRRDSLIAAGAAAGLATAFNAPLAGVLFVLEEMRNEFNFSFVNFKMVAICCVIATIVLHMIIGPQPDIPMDVFSLPSLQSLWLFFIFGILVGFVGLFFNTFLMKVLYGLDKLKPWVKDVYVLIIGLLVGYLAYVYPSFVGGGYTIIEQALTLDPGLSMLLIIFVIRFIMTLLCYGTGVPGGIFAPMLALGTILGLASSHVLQAISGDMTIHPGMFAVAGMGALFAAAVRAPVTGIILVVEMTQNYLLILPLMVTCLTSTTIVQLAKNAPIYTQLLHRTLKKAHATETLDT</sequence>
<evidence type="ECO:0000256" key="8">
    <source>
        <dbReference type="SAM" id="Phobius"/>
    </source>
</evidence>
<feature type="transmembrane region" description="Helical" evidence="8">
    <location>
        <begin position="95"/>
        <end position="113"/>
    </location>
</feature>
<gene>
    <name evidence="9" type="ORF">GCM10007966_00480</name>
</gene>
<dbReference type="GO" id="GO:0005247">
    <property type="term" value="F:voltage-gated chloride channel activity"/>
    <property type="evidence" value="ECO:0007669"/>
    <property type="project" value="TreeGrafter"/>
</dbReference>
<feature type="transmembrane region" description="Helical" evidence="8">
    <location>
        <begin position="388"/>
        <end position="408"/>
    </location>
</feature>
<accession>A0A917JNM7</accession>
<dbReference type="GO" id="GO:0005886">
    <property type="term" value="C:plasma membrane"/>
    <property type="evidence" value="ECO:0007669"/>
    <property type="project" value="TreeGrafter"/>
</dbReference>
<feature type="transmembrane region" description="Helical" evidence="8">
    <location>
        <begin position="356"/>
        <end position="381"/>
    </location>
</feature>
<keyword evidence="7" id="KW-0868">Chloride</keyword>
<evidence type="ECO:0000256" key="7">
    <source>
        <dbReference type="ARBA" id="ARBA00023214"/>
    </source>
</evidence>
<feature type="transmembrane region" description="Helical" evidence="8">
    <location>
        <begin position="325"/>
        <end position="344"/>
    </location>
</feature>
<evidence type="ECO:0000256" key="5">
    <source>
        <dbReference type="ARBA" id="ARBA00023065"/>
    </source>
</evidence>
<dbReference type="InterPro" id="IPR014743">
    <property type="entry name" value="Cl-channel_core"/>
</dbReference>
<evidence type="ECO:0000313" key="9">
    <source>
        <dbReference type="EMBL" id="GGI75601.1"/>
    </source>
</evidence>
<evidence type="ECO:0000256" key="4">
    <source>
        <dbReference type="ARBA" id="ARBA00022989"/>
    </source>
</evidence>
<evidence type="ECO:0000313" key="10">
    <source>
        <dbReference type="Proteomes" id="UP000630149"/>
    </source>
</evidence>
<keyword evidence="5" id="KW-0406">Ion transport</keyword>
<dbReference type="OrthoDB" id="9767361at2"/>
<dbReference type="NCBIfam" id="NF003640">
    <property type="entry name" value="PRK05277.1"/>
    <property type="match status" value="1"/>
</dbReference>